<evidence type="ECO:0000259" key="1">
    <source>
        <dbReference type="SMART" id="SM00382"/>
    </source>
</evidence>
<dbReference type="InterPro" id="IPR003959">
    <property type="entry name" value="ATPase_AAA_core"/>
</dbReference>
<dbReference type="GO" id="GO:0003697">
    <property type="term" value="F:single-stranded DNA binding"/>
    <property type="evidence" value="ECO:0007669"/>
    <property type="project" value="TreeGrafter"/>
</dbReference>
<dbReference type="Proteomes" id="UP000515297">
    <property type="component" value="Chromosome"/>
</dbReference>
<dbReference type="RefSeq" id="WP_185884324.1">
    <property type="nucleotide sequence ID" value="NZ_CP060052.1"/>
</dbReference>
<dbReference type="GO" id="GO:0007005">
    <property type="term" value="P:mitochondrion organization"/>
    <property type="evidence" value="ECO:0007669"/>
    <property type="project" value="TreeGrafter"/>
</dbReference>
<organism evidence="2 3">
    <name type="scientific">Croceicoccus marinus</name>
    <dbReference type="NCBI Taxonomy" id="450378"/>
    <lineage>
        <taxon>Bacteria</taxon>
        <taxon>Pseudomonadati</taxon>
        <taxon>Pseudomonadota</taxon>
        <taxon>Alphaproteobacteria</taxon>
        <taxon>Sphingomonadales</taxon>
        <taxon>Erythrobacteraceae</taxon>
        <taxon>Croceicoccus</taxon>
    </lineage>
</organism>
<dbReference type="GO" id="GO:0016887">
    <property type="term" value="F:ATP hydrolysis activity"/>
    <property type="evidence" value="ECO:0007669"/>
    <property type="project" value="InterPro"/>
</dbReference>
<dbReference type="GO" id="GO:0004176">
    <property type="term" value="F:ATP-dependent peptidase activity"/>
    <property type="evidence" value="ECO:0007669"/>
    <property type="project" value="InterPro"/>
</dbReference>
<dbReference type="PANTHER" id="PTHR43718">
    <property type="entry name" value="LON PROTEASE"/>
    <property type="match status" value="1"/>
</dbReference>
<dbReference type="GO" id="GO:0006515">
    <property type="term" value="P:protein quality control for misfolded or incompletely synthesized proteins"/>
    <property type="evidence" value="ECO:0007669"/>
    <property type="project" value="TreeGrafter"/>
</dbReference>
<accession>A0A7G6VTP8</accession>
<dbReference type="InterPro" id="IPR027065">
    <property type="entry name" value="Lon_Prtase"/>
</dbReference>
<dbReference type="GO" id="GO:0005524">
    <property type="term" value="F:ATP binding"/>
    <property type="evidence" value="ECO:0007669"/>
    <property type="project" value="InterPro"/>
</dbReference>
<dbReference type="AlphaFoldDB" id="A0A7G6VTP8"/>
<dbReference type="Gene3D" id="3.40.50.300">
    <property type="entry name" value="P-loop containing nucleotide triphosphate hydrolases"/>
    <property type="match status" value="1"/>
</dbReference>
<evidence type="ECO:0000313" key="3">
    <source>
        <dbReference type="Proteomes" id="UP000515297"/>
    </source>
</evidence>
<sequence length="332" mass="36149">MTGASAPLDYSSLLNVPDRQRSVQDVALPTVRVCDRIQPDATQAAIGLNALEEQYGAITGELPLGGWNGLRRNAHGRLRLIASLRNTAPWLYAATNIVERQLEVALHVGHPWLAFRPLLLVGAPGSGKSHFAMQMAEAAGVTFVQVPMGGDSDNRSLAGTARGWTGAQPALPVVAMVQHGTANPLIILDEIEKVSGERRNGNAHEALLSMLEPRTAGCWYDRCLMAAVDLRHVVWVATANSLHGIPPPLLSRFDVVNVPVPGPRDADALIESLRRDFCQRLGLLAGLQPRLDDSVVRLLRRHFHRSGSIRLLRREVEIAMGEAIRALPRVVH</sequence>
<dbReference type="InterPro" id="IPR027417">
    <property type="entry name" value="P-loop_NTPase"/>
</dbReference>
<dbReference type="PANTHER" id="PTHR43718:SF2">
    <property type="entry name" value="LON PROTEASE HOMOLOG, MITOCHONDRIAL"/>
    <property type="match status" value="1"/>
</dbReference>
<name>A0A7G6VTP8_9SPHN</name>
<dbReference type="GO" id="GO:0004252">
    <property type="term" value="F:serine-type endopeptidase activity"/>
    <property type="evidence" value="ECO:0007669"/>
    <property type="project" value="InterPro"/>
</dbReference>
<dbReference type="Pfam" id="PF00004">
    <property type="entry name" value="AAA"/>
    <property type="match status" value="1"/>
</dbReference>
<gene>
    <name evidence="2" type="ORF">H4O24_14700</name>
</gene>
<dbReference type="GO" id="GO:0051131">
    <property type="term" value="P:chaperone-mediated protein complex assembly"/>
    <property type="evidence" value="ECO:0007669"/>
    <property type="project" value="TreeGrafter"/>
</dbReference>
<dbReference type="SMART" id="SM00382">
    <property type="entry name" value="AAA"/>
    <property type="match status" value="1"/>
</dbReference>
<reference evidence="2 3" key="1">
    <citation type="submission" date="2020-08" db="EMBL/GenBank/DDBJ databases">
        <authorList>
            <person name="Liu G."/>
            <person name="Sun C."/>
        </authorList>
    </citation>
    <scope>NUCLEOTIDE SEQUENCE [LARGE SCALE GENOMIC DNA]</scope>
    <source>
        <strain evidence="2 3">OT19</strain>
    </source>
</reference>
<dbReference type="InterPro" id="IPR003593">
    <property type="entry name" value="AAA+_ATPase"/>
</dbReference>
<dbReference type="EMBL" id="CP060052">
    <property type="protein sequence ID" value="QNE05113.1"/>
    <property type="molecule type" value="Genomic_DNA"/>
</dbReference>
<protein>
    <submittedName>
        <fullName evidence="2">AAA family ATPase</fullName>
    </submittedName>
</protein>
<evidence type="ECO:0000313" key="2">
    <source>
        <dbReference type="EMBL" id="QNE05113.1"/>
    </source>
</evidence>
<feature type="domain" description="AAA+ ATPase" evidence="1">
    <location>
        <begin position="114"/>
        <end position="263"/>
    </location>
</feature>
<dbReference type="SUPFAM" id="SSF52540">
    <property type="entry name" value="P-loop containing nucleoside triphosphate hydrolases"/>
    <property type="match status" value="1"/>
</dbReference>
<proteinExistence type="predicted"/>